<evidence type="ECO:0000256" key="1">
    <source>
        <dbReference type="ARBA" id="ARBA00004123"/>
    </source>
</evidence>
<keyword evidence="9" id="KW-0238">DNA-binding</keyword>
<dbReference type="InterPro" id="IPR036915">
    <property type="entry name" value="Cyclin-like_sf"/>
</dbReference>
<dbReference type="GO" id="GO:0000977">
    <property type="term" value="F:RNA polymerase II transcription regulatory region sequence-specific DNA binding"/>
    <property type="evidence" value="ECO:0007669"/>
    <property type="project" value="TreeGrafter"/>
</dbReference>
<organism evidence="19 20">
    <name type="scientific">Nyctiprogne leucopyga</name>
    <dbReference type="NCBI Taxonomy" id="382315"/>
    <lineage>
        <taxon>Eukaryota</taxon>
        <taxon>Metazoa</taxon>
        <taxon>Chordata</taxon>
        <taxon>Craniata</taxon>
        <taxon>Vertebrata</taxon>
        <taxon>Euteleostomi</taxon>
        <taxon>Archelosauria</taxon>
        <taxon>Archosauria</taxon>
        <taxon>Dinosauria</taxon>
        <taxon>Saurischia</taxon>
        <taxon>Theropoda</taxon>
        <taxon>Coelurosauria</taxon>
        <taxon>Aves</taxon>
        <taxon>Neognathae</taxon>
        <taxon>Neoaves</taxon>
        <taxon>Strisores</taxon>
        <taxon>Caprimulgiformes</taxon>
        <taxon>Caprimulgidae</taxon>
        <taxon>Chordeilinae</taxon>
        <taxon>Nyctiprogne</taxon>
    </lineage>
</organism>
<feature type="compositionally biased region" description="Polar residues" evidence="15">
    <location>
        <begin position="758"/>
        <end position="769"/>
    </location>
</feature>
<evidence type="ECO:0000256" key="15">
    <source>
        <dbReference type="SAM" id="MobiDB-lite"/>
    </source>
</evidence>
<comment type="subcellular location">
    <subcellularLocation>
        <location evidence="2">Cytoplasm</location>
    </subcellularLocation>
    <subcellularLocation>
        <location evidence="1">Nucleus</location>
    </subcellularLocation>
</comment>
<evidence type="ECO:0000256" key="5">
    <source>
        <dbReference type="ARBA" id="ARBA00022491"/>
    </source>
</evidence>
<accession>A0A7L4C8Q7</accession>
<dbReference type="SMART" id="SM01369">
    <property type="entry name" value="Rb_C"/>
    <property type="match status" value="1"/>
</dbReference>
<evidence type="ECO:0000256" key="6">
    <source>
        <dbReference type="ARBA" id="ARBA00022553"/>
    </source>
</evidence>
<dbReference type="FunFam" id="1.10.472.10:FF:000039">
    <property type="entry name" value="RB transcriptional corepressor 1"/>
    <property type="match status" value="1"/>
</dbReference>
<dbReference type="CDD" id="cd20599">
    <property type="entry name" value="CYCLIN_RB"/>
    <property type="match status" value="1"/>
</dbReference>
<dbReference type="GO" id="GO:0000785">
    <property type="term" value="C:chromatin"/>
    <property type="evidence" value="ECO:0007669"/>
    <property type="project" value="TreeGrafter"/>
</dbReference>
<dbReference type="EMBL" id="VZZU01001230">
    <property type="protein sequence ID" value="NXW46191.1"/>
    <property type="molecule type" value="Genomic_DNA"/>
</dbReference>
<dbReference type="GO" id="GO:0006325">
    <property type="term" value="P:chromatin organization"/>
    <property type="evidence" value="ECO:0007669"/>
    <property type="project" value="UniProtKB-KW"/>
</dbReference>
<dbReference type="InterPro" id="IPR028309">
    <property type="entry name" value="RB_fam"/>
</dbReference>
<evidence type="ECO:0000256" key="4">
    <source>
        <dbReference type="ARBA" id="ARBA00022490"/>
    </source>
</evidence>
<dbReference type="SMART" id="SM00385">
    <property type="entry name" value="CYCLIN"/>
    <property type="match status" value="1"/>
</dbReference>
<keyword evidence="10" id="KW-0804">Transcription</keyword>
<keyword evidence="20" id="KW-1185">Reference proteome</keyword>
<proteinExistence type="inferred from homology"/>
<protein>
    <recommendedName>
        <fullName evidence="13">Retinoblastoma-associated protein</fullName>
    </recommendedName>
    <alternativeName>
        <fullName evidence="14">pRb</fullName>
    </alternativeName>
</protein>
<dbReference type="InterPro" id="IPR013763">
    <property type="entry name" value="Cyclin-like_dom"/>
</dbReference>
<keyword evidence="12" id="KW-0131">Cell cycle</keyword>
<dbReference type="InterPro" id="IPR002720">
    <property type="entry name" value="RB_A"/>
</dbReference>
<dbReference type="GO" id="GO:0031175">
    <property type="term" value="P:neuron projection development"/>
    <property type="evidence" value="ECO:0007669"/>
    <property type="project" value="TreeGrafter"/>
</dbReference>
<evidence type="ECO:0000256" key="9">
    <source>
        <dbReference type="ARBA" id="ARBA00023125"/>
    </source>
</evidence>
<evidence type="ECO:0000259" key="16">
    <source>
        <dbReference type="SMART" id="SM00385"/>
    </source>
</evidence>
<dbReference type="GO" id="GO:0005737">
    <property type="term" value="C:cytoplasm"/>
    <property type="evidence" value="ECO:0007669"/>
    <property type="project" value="UniProtKB-SubCell"/>
</dbReference>
<feature type="non-terminal residue" evidence="19">
    <location>
        <position position="1"/>
    </location>
</feature>
<keyword evidence="4" id="KW-0963">Cytoplasm</keyword>
<dbReference type="AlphaFoldDB" id="A0A7L4C8Q7"/>
<reference evidence="19 20" key="1">
    <citation type="submission" date="2019-09" db="EMBL/GenBank/DDBJ databases">
        <title>Bird 10,000 Genomes (B10K) Project - Family phase.</title>
        <authorList>
            <person name="Zhang G."/>
        </authorList>
    </citation>
    <scope>NUCLEOTIDE SEQUENCE [LARGE SCALE GENOMIC DNA]</scope>
    <source>
        <strain evidence="19">B10K-DU-005-01</strain>
    </source>
</reference>
<dbReference type="Gene3D" id="1.10.472.140">
    <property type="match status" value="1"/>
</dbReference>
<evidence type="ECO:0000256" key="2">
    <source>
        <dbReference type="ARBA" id="ARBA00004496"/>
    </source>
</evidence>
<name>A0A7L4C8Q7_9AVES</name>
<evidence type="ECO:0000256" key="13">
    <source>
        <dbReference type="ARBA" id="ARBA00070939"/>
    </source>
</evidence>
<evidence type="ECO:0000256" key="8">
    <source>
        <dbReference type="ARBA" id="ARBA00023015"/>
    </source>
</evidence>
<dbReference type="InterPro" id="IPR002719">
    <property type="entry name" value="RB_B"/>
</dbReference>
<dbReference type="FunFam" id="1.10.472.10:FF:000033">
    <property type="entry name" value="retinoblastoma-associated protein isoform X1"/>
    <property type="match status" value="1"/>
</dbReference>
<dbReference type="SMART" id="SM01368">
    <property type="entry name" value="RB_A"/>
    <property type="match status" value="1"/>
</dbReference>
<feature type="region of interest" description="Disordered" evidence="15">
    <location>
        <begin position="451"/>
        <end position="482"/>
    </location>
</feature>
<dbReference type="Gene3D" id="6.10.250.530">
    <property type="match status" value="1"/>
</dbReference>
<evidence type="ECO:0000256" key="11">
    <source>
        <dbReference type="ARBA" id="ARBA00023242"/>
    </source>
</evidence>
<dbReference type="GO" id="GO:0006357">
    <property type="term" value="P:regulation of transcription by RNA polymerase II"/>
    <property type="evidence" value="ECO:0007669"/>
    <property type="project" value="InterPro"/>
</dbReference>
<feature type="domain" description="Cyclin-like" evidence="16">
    <location>
        <begin position="500"/>
        <end position="601"/>
    </location>
</feature>
<dbReference type="GO" id="GO:0035189">
    <property type="term" value="C:Rb-E2F complex"/>
    <property type="evidence" value="ECO:0007669"/>
    <property type="project" value="TreeGrafter"/>
</dbReference>
<keyword evidence="6" id="KW-0597">Phosphoprotein</keyword>
<dbReference type="PANTHER" id="PTHR13742:SF36">
    <property type="entry name" value="RETINOBLASTOMA-ASSOCIATED PROTEIN"/>
    <property type="match status" value="1"/>
</dbReference>
<dbReference type="Proteomes" id="UP000551823">
    <property type="component" value="Unassembled WGS sequence"/>
</dbReference>
<evidence type="ECO:0000256" key="14">
    <source>
        <dbReference type="ARBA" id="ARBA00081114"/>
    </source>
</evidence>
<dbReference type="Pfam" id="PF01858">
    <property type="entry name" value="RB_A"/>
    <property type="match status" value="1"/>
</dbReference>
<dbReference type="SUPFAM" id="SSF47954">
    <property type="entry name" value="Cyclin-like"/>
    <property type="match status" value="2"/>
</dbReference>
<feature type="domain" description="Retinoblastoma-associated protein C-terminal" evidence="18">
    <location>
        <begin position="608"/>
        <end position="768"/>
    </location>
</feature>
<keyword evidence="8" id="KW-0805">Transcription regulation</keyword>
<comment type="similarity">
    <text evidence="3">Belongs to the retinoblastoma protein (RB) family.</text>
</comment>
<evidence type="ECO:0000259" key="18">
    <source>
        <dbReference type="SMART" id="SM01369"/>
    </source>
</evidence>
<feature type="domain" description="Retinoblastoma-associated protein A-box" evidence="17">
    <location>
        <begin position="211"/>
        <end position="413"/>
    </location>
</feature>
<gene>
    <name evidence="19" type="primary">Rb1</name>
    <name evidence="19" type="ORF">NYCLEU_R06829</name>
</gene>
<dbReference type="GO" id="GO:0048667">
    <property type="term" value="P:cell morphogenesis involved in neuron differentiation"/>
    <property type="evidence" value="ECO:0007669"/>
    <property type="project" value="TreeGrafter"/>
</dbReference>
<feature type="compositionally biased region" description="Low complexity" evidence="15">
    <location>
        <begin position="464"/>
        <end position="482"/>
    </location>
</feature>
<feature type="region of interest" description="Disordered" evidence="15">
    <location>
        <begin position="720"/>
        <end position="769"/>
    </location>
</feature>
<dbReference type="PANTHER" id="PTHR13742">
    <property type="entry name" value="RETINOBLASTOMA-ASSOCIATED PROTEIN RB -RELATED"/>
    <property type="match status" value="1"/>
</dbReference>
<dbReference type="Pfam" id="PF01857">
    <property type="entry name" value="RB_B"/>
    <property type="match status" value="1"/>
</dbReference>
<dbReference type="Pfam" id="PF08934">
    <property type="entry name" value="Rb_C"/>
    <property type="match status" value="1"/>
</dbReference>
<evidence type="ECO:0000256" key="3">
    <source>
        <dbReference type="ARBA" id="ARBA00009475"/>
    </source>
</evidence>
<dbReference type="GO" id="GO:2000134">
    <property type="term" value="P:negative regulation of G1/S transition of mitotic cell cycle"/>
    <property type="evidence" value="ECO:0007669"/>
    <property type="project" value="TreeGrafter"/>
</dbReference>
<evidence type="ECO:0000256" key="7">
    <source>
        <dbReference type="ARBA" id="ARBA00022853"/>
    </source>
</evidence>
<keyword evidence="11" id="KW-0539">Nucleus</keyword>
<keyword evidence="7" id="KW-0156">Chromatin regulator</keyword>
<evidence type="ECO:0000259" key="17">
    <source>
        <dbReference type="SMART" id="SM01368"/>
    </source>
</evidence>
<evidence type="ECO:0000256" key="10">
    <source>
        <dbReference type="ARBA" id="ARBA00023163"/>
    </source>
</evidence>
<dbReference type="InterPro" id="IPR015030">
    <property type="entry name" value="RB_C"/>
</dbReference>
<dbReference type="Gene3D" id="1.10.472.10">
    <property type="entry name" value="Cyclin-like"/>
    <property type="match status" value="2"/>
</dbReference>
<evidence type="ECO:0000313" key="20">
    <source>
        <dbReference type="Proteomes" id="UP000551823"/>
    </source>
</evidence>
<evidence type="ECO:0000256" key="12">
    <source>
        <dbReference type="ARBA" id="ARBA00023306"/>
    </source>
</evidence>
<comment type="caution">
    <text evidence="19">The sequence shown here is derived from an EMBL/GenBank/DDBJ whole genome shotgun (WGS) entry which is preliminary data.</text>
</comment>
<dbReference type="FunFam" id="1.10.472.140:FF:000002">
    <property type="entry name" value="RB transcriptional corepressor 1"/>
    <property type="match status" value="1"/>
</dbReference>
<sequence>FSRTCGLIYLEQPSSEISAELSSVLVLKNYWITFLLAKGKVLQVEDDLVISFQLLLCVLDYFIKLSPPAMLKEPYKSAVTAVTVNGSARTPRRGQNRSTRISKQIDTDTKVIEVLCKEHDCNLDEVKNVYFTSFIPFLNSVGIVASNGLPEVEVLSKQYDELYLKNKDIDARLFLDHDETLQPDVIACSQLERTPLKTNPDEELNVILPQTPVRAAMNNIQQLIMILNSATDKPSDTLITYFNNCTVNPKDSILKRVESLEHIFKKKFAEAVGHGCAEIGSQRYKLGVRLYYRVMESMLKSEEERLSVQNFSKLLNDNIFHTSLLACAVEVVMATYVRNASQSDGTSAETNLSFPWILNVFDLKAFDFYKVIESFIKAEPSLTREMIKHLERCEHRIMESLAWQSGSPLFDLIKQSKEREGQTDQPEPTSTLNLPLQHNHTAADLYLSPVRSPKKKASGPPPSATSTPDAQPTVTPQTQKPQKSTSLSLFYKKVYLLAYLRLRTLFFRLLSEHPDLEPLIWTLFQHTLQNEYELMRDRHLDQIMMCSMYGICKVKNVDLRFKIIVSAYKELPNTNQETFKRVLIREEQYDSIIVFYNLVFMQRLKTNILQYASNRPPTLSPIPHIPRSPYQFSNSPRRVPAGNNIYISPLKSPYKFSDGFQSPTKMTPRSRILVSIGESFGTSEKFQKINQMVCNSDCQLKRSAEVSAAPKPLKRLRFDIEGQDEADGSKHLPQESKFQQKLAEMTSTRTRMQKQKLSDANDTSASEEK</sequence>
<keyword evidence="5" id="KW-0678">Repressor</keyword>
<feature type="non-terminal residue" evidence="19">
    <location>
        <position position="769"/>
    </location>
</feature>
<evidence type="ECO:0000313" key="19">
    <source>
        <dbReference type="EMBL" id="NXW46191.1"/>
    </source>
</evidence>